<comment type="caution">
    <text evidence="5">The sequence shown here is derived from an EMBL/GenBank/DDBJ whole genome shotgun (WGS) entry which is preliminary data.</text>
</comment>
<evidence type="ECO:0000256" key="2">
    <source>
        <dbReference type="ARBA" id="ARBA00023134"/>
    </source>
</evidence>
<dbReference type="PANTHER" id="PTHR45782">
    <property type="entry name" value="MITOCHONDRIAL RIBOSOME-ASSOCIATED GTPASE 1"/>
    <property type="match status" value="1"/>
</dbReference>
<dbReference type="GO" id="GO:0003924">
    <property type="term" value="F:GTPase activity"/>
    <property type="evidence" value="ECO:0007669"/>
    <property type="project" value="TreeGrafter"/>
</dbReference>
<dbReference type="Gene3D" id="1.10.1580.10">
    <property type="match status" value="1"/>
</dbReference>
<keyword evidence="1" id="KW-0547">Nucleotide-binding</keyword>
<evidence type="ECO:0000313" key="6">
    <source>
        <dbReference type="Proteomes" id="UP001287356"/>
    </source>
</evidence>
<protein>
    <submittedName>
        <fullName evidence="5">P-loop containing nucleoside triphosphate hydrolase protein</fullName>
    </submittedName>
</protein>
<reference evidence="5" key="1">
    <citation type="journal article" date="2023" name="Mol. Phylogenet. Evol.">
        <title>Genome-scale phylogeny and comparative genomics of the fungal order Sordariales.</title>
        <authorList>
            <person name="Hensen N."/>
            <person name="Bonometti L."/>
            <person name="Westerberg I."/>
            <person name="Brannstrom I.O."/>
            <person name="Guillou S."/>
            <person name="Cros-Aarteil S."/>
            <person name="Calhoun S."/>
            <person name="Haridas S."/>
            <person name="Kuo A."/>
            <person name="Mondo S."/>
            <person name="Pangilinan J."/>
            <person name="Riley R."/>
            <person name="LaButti K."/>
            <person name="Andreopoulos B."/>
            <person name="Lipzen A."/>
            <person name="Chen C."/>
            <person name="Yan M."/>
            <person name="Daum C."/>
            <person name="Ng V."/>
            <person name="Clum A."/>
            <person name="Steindorff A."/>
            <person name="Ohm R.A."/>
            <person name="Martin F."/>
            <person name="Silar P."/>
            <person name="Natvig D.O."/>
            <person name="Lalanne C."/>
            <person name="Gautier V."/>
            <person name="Ament-Velasquez S.L."/>
            <person name="Kruys A."/>
            <person name="Hutchinson M.I."/>
            <person name="Powell A.J."/>
            <person name="Barry K."/>
            <person name="Miller A.N."/>
            <person name="Grigoriev I.V."/>
            <person name="Debuchy R."/>
            <person name="Gladieux P."/>
            <person name="Hiltunen Thoren M."/>
            <person name="Johannesson H."/>
        </authorList>
    </citation>
    <scope>NUCLEOTIDE SEQUENCE</scope>
    <source>
        <strain evidence="5">CBS 958.72</strain>
    </source>
</reference>
<sequence length="414" mass="44519">MASPSRIAAAAATAATNAAAKMAAPQASVGFQPRQAFEVSPSITRSYYLGHHRAALYTMQRTLSHVGLIIECRDYRVPLSSWNPLLESSLTAAGRSRIIVYTKRDLGPRPPSARDPRNRGKIEVADGLLARFHEEHRHAQAVVFVGAGPRDRHKDAKPQRSSRGGGCDKQLLEAIRRVARDANSLTGLRTMVVGMPNTGKSTLLNRLRAEGMTNTVKAAKTGSEPGVTRKLGTPVRILGRETDGDPDTQGLGEGVFILDTPGVFVPYVSSAEDMLKLALVGCVKDGIISTVTIADYLLYHLNLQDPALYREFSPAPTNDIHELLAGVGRRTGKLGPGGVPSLESAADYFVKEWRRGHLGRFMLDKVTPDTLALAAAAAKQPALSLSQARKKEKITRKVANDAKRATHADSGAVA</sequence>
<dbReference type="SUPFAM" id="SSF52540">
    <property type="entry name" value="P-loop containing nucleoside triphosphate hydrolases"/>
    <property type="match status" value="1"/>
</dbReference>
<feature type="compositionally biased region" description="Basic and acidic residues" evidence="3">
    <location>
        <begin position="398"/>
        <end position="407"/>
    </location>
</feature>
<dbReference type="Pfam" id="PF01926">
    <property type="entry name" value="MMR_HSR1"/>
    <property type="match status" value="1"/>
</dbReference>
<feature type="region of interest" description="Disordered" evidence="3">
    <location>
        <begin position="394"/>
        <end position="414"/>
    </location>
</feature>
<keyword evidence="5" id="KW-0378">Hydrolase</keyword>
<keyword evidence="2" id="KW-0342">GTP-binding</keyword>
<dbReference type="GO" id="GO:0005525">
    <property type="term" value="F:GTP binding"/>
    <property type="evidence" value="ECO:0007669"/>
    <property type="project" value="UniProtKB-KW"/>
</dbReference>
<name>A0AAE0JVT3_9PEZI</name>
<dbReference type="Proteomes" id="UP001287356">
    <property type="component" value="Unassembled WGS sequence"/>
</dbReference>
<dbReference type="PANTHER" id="PTHR45782:SF4">
    <property type="entry name" value="MITOCHONDRIAL RIBOSOME-ASSOCIATED GTPASE 1"/>
    <property type="match status" value="1"/>
</dbReference>
<proteinExistence type="predicted"/>
<dbReference type="Gene3D" id="3.40.50.300">
    <property type="entry name" value="P-loop containing nucleotide triphosphate hydrolases"/>
    <property type="match status" value="1"/>
</dbReference>
<reference evidence="5" key="2">
    <citation type="submission" date="2023-06" db="EMBL/GenBank/DDBJ databases">
        <authorList>
            <consortium name="Lawrence Berkeley National Laboratory"/>
            <person name="Haridas S."/>
            <person name="Hensen N."/>
            <person name="Bonometti L."/>
            <person name="Westerberg I."/>
            <person name="Brannstrom I.O."/>
            <person name="Guillou S."/>
            <person name="Cros-Aarteil S."/>
            <person name="Calhoun S."/>
            <person name="Kuo A."/>
            <person name="Mondo S."/>
            <person name="Pangilinan J."/>
            <person name="Riley R."/>
            <person name="Labutti K."/>
            <person name="Andreopoulos B."/>
            <person name="Lipzen A."/>
            <person name="Chen C."/>
            <person name="Yanf M."/>
            <person name="Daum C."/>
            <person name="Ng V."/>
            <person name="Clum A."/>
            <person name="Steindorff A."/>
            <person name="Ohm R."/>
            <person name="Martin F."/>
            <person name="Silar P."/>
            <person name="Natvig D."/>
            <person name="Lalanne C."/>
            <person name="Gautier V."/>
            <person name="Ament-Velasquez S.L."/>
            <person name="Kruys A."/>
            <person name="Hutchinson M.I."/>
            <person name="Powell A.J."/>
            <person name="Barry K."/>
            <person name="Miller A.N."/>
            <person name="Grigoriev I.V."/>
            <person name="Debuchy R."/>
            <person name="Gladieux P."/>
            <person name="Thoren M.H."/>
            <person name="Johannesson H."/>
        </authorList>
    </citation>
    <scope>NUCLEOTIDE SEQUENCE</scope>
    <source>
        <strain evidence="5">CBS 958.72</strain>
    </source>
</reference>
<dbReference type="GO" id="GO:0005739">
    <property type="term" value="C:mitochondrion"/>
    <property type="evidence" value="ECO:0007669"/>
    <property type="project" value="TreeGrafter"/>
</dbReference>
<evidence type="ECO:0000313" key="5">
    <source>
        <dbReference type="EMBL" id="KAK3365254.1"/>
    </source>
</evidence>
<organism evidence="5 6">
    <name type="scientific">Lasiosphaeria ovina</name>
    <dbReference type="NCBI Taxonomy" id="92902"/>
    <lineage>
        <taxon>Eukaryota</taxon>
        <taxon>Fungi</taxon>
        <taxon>Dikarya</taxon>
        <taxon>Ascomycota</taxon>
        <taxon>Pezizomycotina</taxon>
        <taxon>Sordariomycetes</taxon>
        <taxon>Sordariomycetidae</taxon>
        <taxon>Sordariales</taxon>
        <taxon>Lasiosphaeriaceae</taxon>
        <taxon>Lasiosphaeria</taxon>
    </lineage>
</organism>
<evidence type="ECO:0000256" key="3">
    <source>
        <dbReference type="SAM" id="MobiDB-lite"/>
    </source>
</evidence>
<feature type="domain" description="G" evidence="4">
    <location>
        <begin position="190"/>
        <end position="280"/>
    </location>
</feature>
<dbReference type="InterPro" id="IPR023179">
    <property type="entry name" value="GTP-bd_ortho_bundle_sf"/>
</dbReference>
<accession>A0AAE0JVT3</accession>
<dbReference type="EMBL" id="JAULSN010000009">
    <property type="protein sequence ID" value="KAK3365254.1"/>
    <property type="molecule type" value="Genomic_DNA"/>
</dbReference>
<evidence type="ECO:0000256" key="1">
    <source>
        <dbReference type="ARBA" id="ARBA00022741"/>
    </source>
</evidence>
<evidence type="ECO:0000259" key="4">
    <source>
        <dbReference type="Pfam" id="PF01926"/>
    </source>
</evidence>
<dbReference type="AlphaFoldDB" id="A0AAE0JVT3"/>
<dbReference type="GO" id="GO:0032543">
    <property type="term" value="P:mitochondrial translation"/>
    <property type="evidence" value="ECO:0007669"/>
    <property type="project" value="TreeGrafter"/>
</dbReference>
<gene>
    <name evidence="5" type="ORF">B0T24DRAFT_652341</name>
</gene>
<keyword evidence="6" id="KW-1185">Reference proteome</keyword>
<dbReference type="InterPro" id="IPR006073">
    <property type="entry name" value="GTP-bd"/>
</dbReference>
<dbReference type="InterPro" id="IPR027417">
    <property type="entry name" value="P-loop_NTPase"/>
</dbReference>